<feature type="repeat" description="HEAT" evidence="6">
    <location>
        <begin position="933"/>
        <end position="971"/>
    </location>
</feature>
<feature type="compositionally biased region" description="Basic and acidic residues" evidence="8">
    <location>
        <begin position="237"/>
        <end position="246"/>
    </location>
</feature>
<feature type="region of interest" description="Disordered" evidence="8">
    <location>
        <begin position="231"/>
        <end position="263"/>
    </location>
</feature>
<proteinExistence type="inferred from homology"/>
<dbReference type="PROSITE" id="PS50077">
    <property type="entry name" value="HEAT_REPEAT"/>
    <property type="match status" value="2"/>
</dbReference>
<feature type="region of interest" description="Disordered" evidence="8">
    <location>
        <begin position="1322"/>
        <end position="1355"/>
    </location>
</feature>
<dbReference type="Proteomes" id="UP000222542">
    <property type="component" value="Unassembled WGS sequence"/>
</dbReference>
<dbReference type="FunFam" id="1.25.10.10:FF:000121">
    <property type="entry name" value="Protein MOR1"/>
    <property type="match status" value="1"/>
</dbReference>
<feature type="compositionally biased region" description="Polar residues" evidence="8">
    <location>
        <begin position="1757"/>
        <end position="1773"/>
    </location>
</feature>
<keyword evidence="4" id="KW-0206">Cytoskeleton</keyword>
<feature type="region of interest" description="Disordered" evidence="8">
    <location>
        <begin position="1003"/>
        <end position="1036"/>
    </location>
</feature>
<dbReference type="InterPro" id="IPR048491">
    <property type="entry name" value="XMAP215_CLASP_TOG"/>
</dbReference>
<dbReference type="FunFam" id="1.25.10.10:FF:000137">
    <property type="entry name" value="Protein MOR1"/>
    <property type="match status" value="1"/>
</dbReference>
<comment type="similarity">
    <text evidence="5">Belongs to the TOG/XMAP215 family.</text>
</comment>
<dbReference type="Gene3D" id="1.25.10.10">
    <property type="entry name" value="Leucine-rich Repeat Variant"/>
    <property type="match status" value="6"/>
</dbReference>
<name>A0A2G3A8R7_CAPAN</name>
<dbReference type="GO" id="GO:0000922">
    <property type="term" value="C:spindle pole"/>
    <property type="evidence" value="ECO:0000318"/>
    <property type="project" value="GO_Central"/>
</dbReference>
<dbReference type="InterPro" id="IPR034085">
    <property type="entry name" value="TOG"/>
</dbReference>
<comment type="caution">
    <text evidence="10">The sequence shown here is derived from an EMBL/GenBank/DDBJ whole genome shotgun (WGS) entry which is preliminary data.</text>
</comment>
<keyword evidence="11" id="KW-1185">Reference proteome</keyword>
<dbReference type="Gramene" id="PHT90573">
    <property type="protein sequence ID" value="PHT90573"/>
    <property type="gene ID" value="T459_05686"/>
</dbReference>
<gene>
    <name evidence="10" type="ORF">T459_05686</name>
</gene>
<comment type="subcellular location">
    <subcellularLocation>
        <location evidence="1">Cytoplasm</location>
        <location evidence="1">Cytoskeleton</location>
    </subcellularLocation>
</comment>
<dbReference type="GO" id="GO:0051010">
    <property type="term" value="F:microtubule plus-end binding"/>
    <property type="evidence" value="ECO:0007669"/>
    <property type="project" value="InterPro"/>
</dbReference>
<dbReference type="GO" id="GO:0030951">
    <property type="term" value="P:establishment or maintenance of microtubule cytoskeleton polarity"/>
    <property type="evidence" value="ECO:0000318"/>
    <property type="project" value="GO_Central"/>
</dbReference>
<evidence type="ECO:0000259" key="9">
    <source>
        <dbReference type="SMART" id="SM01349"/>
    </source>
</evidence>
<keyword evidence="7" id="KW-0175">Coiled coil</keyword>
<dbReference type="GO" id="GO:0000776">
    <property type="term" value="C:kinetochore"/>
    <property type="evidence" value="ECO:0000318"/>
    <property type="project" value="GO_Central"/>
</dbReference>
<dbReference type="STRING" id="4072.A0A2G3A8R7"/>
<accession>A0A2G3A8R7</accession>
<dbReference type="Pfam" id="PF02985">
    <property type="entry name" value="HEAT"/>
    <property type="match status" value="1"/>
</dbReference>
<protein>
    <submittedName>
        <fullName evidence="10">Protein MOR1</fullName>
    </submittedName>
</protein>
<evidence type="ECO:0000256" key="2">
    <source>
        <dbReference type="ARBA" id="ARBA00022490"/>
    </source>
</evidence>
<sequence>MSEDEKLLKEAKKLPWDERLTHKNWKVRNDANIDLAAVCDSITDPKDPRLREFGPFFRKAVADSNAPVQDKALDALICYLKAADADAGRYAKEVCDAIVAKCLTGRPKTVEKAQMVFLLWVELEAVESFLDAMEKAIKNKVAKAVVPAIDVMFQALSEFGTKIVPPKRILKMLPELFDHQDQNVRASSKGLTLELCRWIGKDPVKSILFEKMRDTMKKELEAELVNVSGTAKPTRKIRSEQDKEPEQEAVSEAAASGPSDESAADIPQEIDEYDLVDPVDILTPLEKTGFWEGVKAAKWSERKEAVAELTKLASTKKIAPGDFAEICRTLKKLITDVNIAVAVEAIQALGNLARGLRTHFSGSSRFLLPTLLSLNDGTPDVRDAAFSALAAVAKSVGMRPLEKSLEKLDDVRKKKLSEMIGGSDGGPPATFISGAVPSSGVVSSTQASSGSLIKRSAASMLSGKKPVQAAPPSKKGTSAKSGTSKKGDGPSQLKASKPVEVEDVEPAEMSLEDIESKLGSLIQTETITQLKSAVWKERLEAINSFKEQVEALQQLDPSVEILVRLLCAVPGWSEKNVQVQQQVIDVINHIASTASKYPKKCVVLCIQGVSERVADIKTRAQAMKCLTTFCEAVGPGFIFERLYKIMKEHKNPKVLSEGILWMVTAVDDFGVSLLKLKDLIDFCKDTGLQSSAAATRNATIKLIGTLHKFVGPDIKGFLSDVKPALISALDAEYEKNPFEGASAVPKKTVKALDTPSLSSGGLDGLPREDISGKITPALLKGLESSDWKARLESIEAVNKILEEANKRIQPTGTGELFGALRGRLYDSNKNLIMATLSTFAGVASAMGPAVEKSSKGILLDILKCLGDNKKHMRECTLNTLDSWLAAVHLDKMVPYITTALIDAKLGAEGRKDLFDWLSKQLAGLKEFPDVVHLLKPVAAAMTDKSADVRKAAEACFGELVRVCGQEMVSKNLKDIQGPALAIVVERLRPYGVLQETFDLGRTTSTGTTSKVGSKVGKSTGPADRASRHGNRAGASRVIPARSSRQETLMSVQDISIQSQALINVKDSNKGDRERIIVRRFKFEEPRLEQIQDLEADLMKYFREDLHRRLLSTDFKKQVDGIEMLQKALPSIGKELIEVLDVVLRWFVLRFCESNTSCILKVLEFLPELFEMLRNEGYTMTEAEAAIFLPCLVEKSGHNIEKVREKMRELTKQIIQAYSAAKTFPYILEGLRSRSNRTRIECADLVGYLLDNHEAEIGGQLKSLQVVASLTAERDGETRKAALNTLATGYKILGDDIWKYLGKLTEAQRSMLDDRFKWKAREMDKRREGKPGEARAALRRSVRDNGTDLAEPSGEVSRSIAGPILTRDIYNSTELPMERNMNLRPVSGTIGPSDWNEALDIISYDSPEQSVEGMKVVCHLLALATNDPEGSAMDEIVKDADRLVAKTFDFSLMGASSRSCKYVLNTLMQTFQNKTLSHAVKESTLDILITELLLWLLDERVPRMDDGSQLLKALNVLMLKILDNADRTSSFVVLINLLRPLDPSRWPSPATNESLVIRNQKFSDLVVKCLIKLTKVLQSTIYDVDLDRILQSIHIYLQELGMEEIRRRAGADDKPLRMVKTVLHELVKLRGTAIKGHLSMVPIDMQPPPIILAYIDLNLQTLAAARMLTPSVPGQTHWGDSAANNPAPATHNADAQLKVDIFAQLQNASEAFRTYIRDGLAQMEKNAAAGRTPSSVPMPTPPPSSLNLSSPKFGALSPVNTNPLNDAKSVNNKVEPSHFSLPPSYGEDDRGGNSLPSRGLSSEHLELRQQLGEQRNDRLPSGVTCGTLDAIRERMKSMSLATTTGNADPSNRPLMSMNGNISHVASNQAPVTGHSSIEDTIQSGVLPMDEKALSGLQARMERLKSGSMEF</sequence>
<feature type="compositionally biased region" description="Basic and acidic residues" evidence="8">
    <location>
        <begin position="1322"/>
        <end position="1332"/>
    </location>
</feature>
<dbReference type="InterPro" id="IPR011989">
    <property type="entry name" value="ARM-like"/>
</dbReference>
<dbReference type="InterPro" id="IPR045110">
    <property type="entry name" value="XMAP215"/>
</dbReference>
<feature type="compositionally biased region" description="Low complexity" evidence="8">
    <location>
        <begin position="1003"/>
        <end position="1020"/>
    </location>
</feature>
<dbReference type="FunFam" id="1.25.10.10:FF:000155">
    <property type="entry name" value="Protein MOR1"/>
    <property type="match status" value="1"/>
</dbReference>
<feature type="domain" description="TOG" evidence="9">
    <location>
        <begin position="508"/>
        <end position="742"/>
    </location>
</feature>
<dbReference type="EMBL" id="AYRZ02000002">
    <property type="protein sequence ID" value="PHT90573.1"/>
    <property type="molecule type" value="Genomic_DNA"/>
</dbReference>
<feature type="region of interest" description="Disordered" evidence="8">
    <location>
        <begin position="460"/>
        <end position="506"/>
    </location>
</feature>
<feature type="compositionally biased region" description="Low complexity" evidence="8">
    <location>
        <begin position="470"/>
        <end position="484"/>
    </location>
</feature>
<dbReference type="PANTHER" id="PTHR12609">
    <property type="entry name" value="MICROTUBULE ASSOCIATED PROTEIN XMAP215"/>
    <property type="match status" value="1"/>
</dbReference>
<evidence type="ECO:0000256" key="6">
    <source>
        <dbReference type="PROSITE-ProRule" id="PRU00103"/>
    </source>
</evidence>
<evidence type="ECO:0000256" key="8">
    <source>
        <dbReference type="SAM" id="MobiDB-lite"/>
    </source>
</evidence>
<feature type="domain" description="TOG" evidence="9">
    <location>
        <begin position="274"/>
        <end position="482"/>
    </location>
</feature>
<evidence type="ECO:0000256" key="7">
    <source>
        <dbReference type="SAM" id="Coils"/>
    </source>
</evidence>
<evidence type="ECO:0000313" key="11">
    <source>
        <dbReference type="Proteomes" id="UP000222542"/>
    </source>
</evidence>
<reference evidence="10 11" key="2">
    <citation type="journal article" date="2017" name="Genome Biol.">
        <title>New reference genome sequences of hot pepper reveal the massive evolution of plant disease-resistance genes by retroduplication.</title>
        <authorList>
            <person name="Kim S."/>
            <person name="Park J."/>
            <person name="Yeom S.I."/>
            <person name="Kim Y.M."/>
            <person name="Seo E."/>
            <person name="Kim K.T."/>
            <person name="Kim M.S."/>
            <person name="Lee J.M."/>
            <person name="Cheong K."/>
            <person name="Shin H.S."/>
            <person name="Kim S.B."/>
            <person name="Han K."/>
            <person name="Lee J."/>
            <person name="Park M."/>
            <person name="Lee H.A."/>
            <person name="Lee H.Y."/>
            <person name="Lee Y."/>
            <person name="Oh S."/>
            <person name="Lee J.H."/>
            <person name="Choi E."/>
            <person name="Choi E."/>
            <person name="Lee S.E."/>
            <person name="Jeon J."/>
            <person name="Kim H."/>
            <person name="Choi G."/>
            <person name="Song H."/>
            <person name="Lee J."/>
            <person name="Lee S.C."/>
            <person name="Kwon J.K."/>
            <person name="Lee H.Y."/>
            <person name="Koo N."/>
            <person name="Hong Y."/>
            <person name="Kim R.W."/>
            <person name="Kang W.H."/>
            <person name="Huh J.H."/>
            <person name="Kang B.C."/>
            <person name="Yang T.J."/>
            <person name="Lee Y.H."/>
            <person name="Bennetzen J.L."/>
            <person name="Choi D."/>
        </authorList>
    </citation>
    <scope>NUCLEOTIDE SEQUENCE [LARGE SCALE GENOMIC DNA]</scope>
    <source>
        <strain evidence="11">cv. CM334</strain>
    </source>
</reference>
<organism evidence="10 11">
    <name type="scientific">Capsicum annuum</name>
    <name type="common">Capsicum pepper</name>
    <dbReference type="NCBI Taxonomy" id="4072"/>
    <lineage>
        <taxon>Eukaryota</taxon>
        <taxon>Viridiplantae</taxon>
        <taxon>Streptophyta</taxon>
        <taxon>Embryophyta</taxon>
        <taxon>Tracheophyta</taxon>
        <taxon>Spermatophyta</taxon>
        <taxon>Magnoliopsida</taxon>
        <taxon>eudicotyledons</taxon>
        <taxon>Gunneridae</taxon>
        <taxon>Pentapetalae</taxon>
        <taxon>asterids</taxon>
        <taxon>lamiids</taxon>
        <taxon>Solanales</taxon>
        <taxon>Solanaceae</taxon>
        <taxon>Solanoideae</taxon>
        <taxon>Capsiceae</taxon>
        <taxon>Capsicum</taxon>
    </lineage>
</organism>
<dbReference type="GO" id="GO:0061863">
    <property type="term" value="F:microtubule plus end polymerase"/>
    <property type="evidence" value="ECO:0000318"/>
    <property type="project" value="GO_Central"/>
</dbReference>
<dbReference type="SUPFAM" id="SSF48371">
    <property type="entry name" value="ARM repeat"/>
    <property type="match status" value="2"/>
</dbReference>
<dbReference type="InterPro" id="IPR000357">
    <property type="entry name" value="HEAT"/>
</dbReference>
<dbReference type="GO" id="GO:0046785">
    <property type="term" value="P:microtubule polymerization"/>
    <property type="evidence" value="ECO:0000318"/>
    <property type="project" value="GO_Central"/>
</dbReference>
<evidence type="ECO:0000256" key="4">
    <source>
        <dbReference type="ARBA" id="ARBA00023212"/>
    </source>
</evidence>
<dbReference type="InterPro" id="IPR016024">
    <property type="entry name" value="ARM-type_fold"/>
</dbReference>
<dbReference type="OMA" id="NWKERKE"/>
<evidence type="ECO:0000313" key="10">
    <source>
        <dbReference type="EMBL" id="PHT90573.1"/>
    </source>
</evidence>
<dbReference type="SMART" id="SM01349">
    <property type="entry name" value="TOG"/>
    <property type="match status" value="5"/>
</dbReference>
<dbReference type="GO" id="GO:0007052">
    <property type="term" value="P:mitotic spindle organization"/>
    <property type="evidence" value="ECO:0000318"/>
    <property type="project" value="GO_Central"/>
</dbReference>
<reference evidence="10 11" key="1">
    <citation type="journal article" date="2014" name="Nat. Genet.">
        <title>Genome sequence of the hot pepper provides insights into the evolution of pungency in Capsicum species.</title>
        <authorList>
            <person name="Kim S."/>
            <person name="Park M."/>
            <person name="Yeom S.I."/>
            <person name="Kim Y.M."/>
            <person name="Lee J.M."/>
            <person name="Lee H.A."/>
            <person name="Seo E."/>
            <person name="Choi J."/>
            <person name="Cheong K."/>
            <person name="Kim K.T."/>
            <person name="Jung K."/>
            <person name="Lee G.W."/>
            <person name="Oh S.K."/>
            <person name="Bae C."/>
            <person name="Kim S.B."/>
            <person name="Lee H.Y."/>
            <person name="Kim S.Y."/>
            <person name="Kim M.S."/>
            <person name="Kang B.C."/>
            <person name="Jo Y.D."/>
            <person name="Yang H.B."/>
            <person name="Jeong H.J."/>
            <person name="Kang W.H."/>
            <person name="Kwon J.K."/>
            <person name="Shin C."/>
            <person name="Lim J.Y."/>
            <person name="Park J.H."/>
            <person name="Huh J.H."/>
            <person name="Kim J.S."/>
            <person name="Kim B.D."/>
            <person name="Cohen O."/>
            <person name="Paran I."/>
            <person name="Suh M.C."/>
            <person name="Lee S.B."/>
            <person name="Kim Y.K."/>
            <person name="Shin Y."/>
            <person name="Noh S.J."/>
            <person name="Park J."/>
            <person name="Seo Y.S."/>
            <person name="Kwon S.Y."/>
            <person name="Kim H.A."/>
            <person name="Park J.M."/>
            <person name="Kim H.J."/>
            <person name="Choi S.B."/>
            <person name="Bosland P.W."/>
            <person name="Reeves G."/>
            <person name="Jo S.H."/>
            <person name="Lee B.W."/>
            <person name="Cho H.T."/>
            <person name="Choi H.S."/>
            <person name="Lee M.S."/>
            <person name="Yu Y."/>
            <person name="Do Choi Y."/>
            <person name="Park B.S."/>
            <person name="van Deynze A."/>
            <person name="Ashrafi H."/>
            <person name="Hill T."/>
            <person name="Kim W.T."/>
            <person name="Pai H.S."/>
            <person name="Ahn H.K."/>
            <person name="Yeam I."/>
            <person name="Giovannoni J.J."/>
            <person name="Rose J.K."/>
            <person name="Sorensen I."/>
            <person name="Lee S.J."/>
            <person name="Kim R.W."/>
            <person name="Choi I.Y."/>
            <person name="Choi B.S."/>
            <person name="Lim J.S."/>
            <person name="Lee Y.H."/>
            <person name="Choi D."/>
        </authorList>
    </citation>
    <scope>NUCLEOTIDE SEQUENCE [LARGE SCALE GENOMIC DNA]</scope>
    <source>
        <strain evidence="11">cv. CM334</strain>
    </source>
</reference>
<feature type="region of interest" description="Disordered" evidence="8">
    <location>
        <begin position="1726"/>
        <end position="1798"/>
    </location>
</feature>
<feature type="repeat" description="HEAT" evidence="6">
    <location>
        <begin position="367"/>
        <end position="404"/>
    </location>
</feature>
<feature type="domain" description="TOG" evidence="9">
    <location>
        <begin position="2"/>
        <end position="233"/>
    </location>
</feature>
<evidence type="ECO:0000256" key="1">
    <source>
        <dbReference type="ARBA" id="ARBA00004245"/>
    </source>
</evidence>
<dbReference type="GO" id="GO:0008017">
    <property type="term" value="F:microtubule binding"/>
    <property type="evidence" value="ECO:0000318"/>
    <property type="project" value="GO_Central"/>
</dbReference>
<feature type="domain" description="TOG" evidence="9">
    <location>
        <begin position="1081"/>
        <end position="1324"/>
    </location>
</feature>
<keyword evidence="3" id="KW-0677">Repeat</keyword>
<dbReference type="Pfam" id="PF21041">
    <property type="entry name" value="XMAP215_CLASP_TOG"/>
    <property type="match status" value="2"/>
</dbReference>
<feature type="domain" description="TOG" evidence="9">
    <location>
        <begin position="763"/>
        <end position="996"/>
    </location>
</feature>
<dbReference type="InterPro" id="IPR021133">
    <property type="entry name" value="HEAT_type_2"/>
</dbReference>
<evidence type="ECO:0000256" key="5">
    <source>
        <dbReference type="ARBA" id="ARBA00025722"/>
    </source>
</evidence>
<evidence type="ECO:0000256" key="3">
    <source>
        <dbReference type="ARBA" id="ARBA00022737"/>
    </source>
</evidence>
<dbReference type="FunFam" id="1.25.10.10:FF:000165">
    <property type="entry name" value="Protein MOR1"/>
    <property type="match status" value="1"/>
</dbReference>
<feature type="coiled-coil region" evidence="7">
    <location>
        <begin position="1192"/>
        <end position="1219"/>
    </location>
</feature>
<keyword evidence="2" id="KW-0963">Cytoplasm</keyword>